<dbReference type="AlphaFoldDB" id="A0A3M4S860"/>
<feature type="transmembrane region" description="Helical" evidence="1">
    <location>
        <begin position="141"/>
        <end position="160"/>
    </location>
</feature>
<proteinExistence type="predicted"/>
<protein>
    <submittedName>
        <fullName evidence="2">Uncharacterized protein</fullName>
    </submittedName>
</protein>
<accession>A0A3M4S860</accession>
<evidence type="ECO:0000313" key="3">
    <source>
        <dbReference type="Proteomes" id="UP000276615"/>
    </source>
</evidence>
<name>A0A3M4S860_9PSED</name>
<dbReference type="EMBL" id="RBRQ01000140">
    <property type="protein sequence ID" value="RMR10896.1"/>
    <property type="molecule type" value="Genomic_DNA"/>
</dbReference>
<gene>
    <name evidence="2" type="ORF">ALP92_102994</name>
</gene>
<organism evidence="2 3">
    <name type="scientific">Pseudomonas syringae pv. primulae</name>
    <dbReference type="NCBI Taxonomy" id="251707"/>
    <lineage>
        <taxon>Bacteria</taxon>
        <taxon>Pseudomonadati</taxon>
        <taxon>Pseudomonadota</taxon>
        <taxon>Gammaproteobacteria</taxon>
        <taxon>Pseudomonadales</taxon>
        <taxon>Pseudomonadaceae</taxon>
        <taxon>Pseudomonas</taxon>
    </lineage>
</organism>
<reference evidence="2 3" key="1">
    <citation type="submission" date="2018-08" db="EMBL/GenBank/DDBJ databases">
        <title>Recombination of ecologically and evolutionarily significant loci maintains genetic cohesion in the Pseudomonas syringae species complex.</title>
        <authorList>
            <person name="Dillon M."/>
            <person name="Thakur S."/>
            <person name="Almeida R.N.D."/>
            <person name="Weir B.S."/>
            <person name="Guttman D.S."/>
        </authorList>
    </citation>
    <scope>NUCLEOTIDE SEQUENCE [LARGE SCALE GENOMIC DNA]</scope>
    <source>
        <strain evidence="2 3">ICMP 8670</strain>
    </source>
</reference>
<feature type="transmembrane region" description="Helical" evidence="1">
    <location>
        <begin position="49"/>
        <end position="69"/>
    </location>
</feature>
<sequence length="182" mass="20255">MVSHCLRPADSGDLAVWLDRLGVGQGMTTTRRTGAPASRGKAPVQQLRLKLVVFALLCALPVYGSALLWIRQGMMVPAIALTVMSLFAFMLYRHDKRQAGNGGQRTPENVLHTVELLGGWPGALLAQQVFRHKTRKVSFQVVFWLIVLVHQALWIDWLFLGKRLLQALPFLQAVPFLHAAPL</sequence>
<dbReference type="Pfam" id="PF06961">
    <property type="entry name" value="DUF1294"/>
    <property type="match status" value="1"/>
</dbReference>
<keyword evidence="1" id="KW-0812">Transmembrane</keyword>
<comment type="caution">
    <text evidence="2">The sequence shown here is derived from an EMBL/GenBank/DDBJ whole genome shotgun (WGS) entry which is preliminary data.</text>
</comment>
<dbReference type="InterPro" id="IPR010718">
    <property type="entry name" value="DUF1294"/>
</dbReference>
<dbReference type="Proteomes" id="UP000276615">
    <property type="component" value="Unassembled WGS sequence"/>
</dbReference>
<keyword evidence="1" id="KW-0472">Membrane</keyword>
<evidence type="ECO:0000313" key="2">
    <source>
        <dbReference type="EMBL" id="RMR10896.1"/>
    </source>
</evidence>
<feature type="transmembrane region" description="Helical" evidence="1">
    <location>
        <begin position="75"/>
        <end position="92"/>
    </location>
</feature>
<evidence type="ECO:0000256" key="1">
    <source>
        <dbReference type="SAM" id="Phobius"/>
    </source>
</evidence>
<keyword evidence="1" id="KW-1133">Transmembrane helix</keyword>